<keyword evidence="2" id="KW-1185">Reference proteome</keyword>
<proteinExistence type="predicted"/>
<accession>A0ACB8XEM2</accession>
<gene>
    <name evidence="1" type="ORF">L6452_43433</name>
</gene>
<sequence>MLTIESLHFALINYKLPTKPSPLKHSILLSSGTKNLTIVVVATDQLKLSSLLCSRYEMPFTTSHSNG</sequence>
<name>A0ACB8XEM2_ARCLA</name>
<dbReference type="EMBL" id="CM042064">
    <property type="protein sequence ID" value="KAI3664824.1"/>
    <property type="molecule type" value="Genomic_DNA"/>
</dbReference>
<reference evidence="2" key="1">
    <citation type="journal article" date="2022" name="Mol. Ecol. Resour.">
        <title>The genomes of chicory, endive, great burdock and yacon provide insights into Asteraceae palaeo-polyploidization history and plant inulin production.</title>
        <authorList>
            <person name="Fan W."/>
            <person name="Wang S."/>
            <person name="Wang H."/>
            <person name="Wang A."/>
            <person name="Jiang F."/>
            <person name="Liu H."/>
            <person name="Zhao H."/>
            <person name="Xu D."/>
            <person name="Zhang Y."/>
        </authorList>
    </citation>
    <scope>NUCLEOTIDE SEQUENCE [LARGE SCALE GENOMIC DNA]</scope>
    <source>
        <strain evidence="2">cv. Niubang</strain>
    </source>
</reference>
<protein>
    <submittedName>
        <fullName evidence="1">Uncharacterized protein</fullName>
    </submittedName>
</protein>
<reference evidence="1 2" key="2">
    <citation type="journal article" date="2022" name="Mol. Ecol. Resour.">
        <title>The genomes of chicory, endive, great burdock and yacon provide insights into Asteraceae paleo-polyploidization history and plant inulin production.</title>
        <authorList>
            <person name="Fan W."/>
            <person name="Wang S."/>
            <person name="Wang H."/>
            <person name="Wang A."/>
            <person name="Jiang F."/>
            <person name="Liu H."/>
            <person name="Zhao H."/>
            <person name="Xu D."/>
            <person name="Zhang Y."/>
        </authorList>
    </citation>
    <scope>NUCLEOTIDE SEQUENCE [LARGE SCALE GENOMIC DNA]</scope>
    <source>
        <strain evidence="2">cv. Niubang</strain>
    </source>
</reference>
<evidence type="ECO:0000313" key="1">
    <source>
        <dbReference type="EMBL" id="KAI3664824.1"/>
    </source>
</evidence>
<dbReference type="Proteomes" id="UP001055879">
    <property type="component" value="Linkage Group LG18"/>
</dbReference>
<comment type="caution">
    <text evidence="1">The sequence shown here is derived from an EMBL/GenBank/DDBJ whole genome shotgun (WGS) entry which is preliminary data.</text>
</comment>
<evidence type="ECO:0000313" key="2">
    <source>
        <dbReference type="Proteomes" id="UP001055879"/>
    </source>
</evidence>
<organism evidence="1 2">
    <name type="scientific">Arctium lappa</name>
    <name type="common">Greater burdock</name>
    <name type="synonym">Lappa major</name>
    <dbReference type="NCBI Taxonomy" id="4217"/>
    <lineage>
        <taxon>Eukaryota</taxon>
        <taxon>Viridiplantae</taxon>
        <taxon>Streptophyta</taxon>
        <taxon>Embryophyta</taxon>
        <taxon>Tracheophyta</taxon>
        <taxon>Spermatophyta</taxon>
        <taxon>Magnoliopsida</taxon>
        <taxon>eudicotyledons</taxon>
        <taxon>Gunneridae</taxon>
        <taxon>Pentapetalae</taxon>
        <taxon>asterids</taxon>
        <taxon>campanulids</taxon>
        <taxon>Asterales</taxon>
        <taxon>Asteraceae</taxon>
        <taxon>Carduoideae</taxon>
        <taxon>Cardueae</taxon>
        <taxon>Arctiinae</taxon>
        <taxon>Arctium</taxon>
    </lineage>
</organism>